<comment type="caution">
    <text evidence="4">The sequence shown here is derived from an EMBL/GenBank/DDBJ whole genome shotgun (WGS) entry which is preliminary data.</text>
</comment>
<evidence type="ECO:0000259" key="3">
    <source>
        <dbReference type="Pfam" id="PF01551"/>
    </source>
</evidence>
<gene>
    <name evidence="4" type="ORF">D3272_22235</name>
</gene>
<feature type="domain" description="M23ase beta-sheet core" evidence="3">
    <location>
        <begin position="64"/>
        <end position="182"/>
    </location>
</feature>
<dbReference type="CDD" id="cd12797">
    <property type="entry name" value="M23_peptidase"/>
    <property type="match status" value="1"/>
</dbReference>
<organism evidence="4 5">
    <name type="scientific">Lichenibacterium ramalinae</name>
    <dbReference type="NCBI Taxonomy" id="2316527"/>
    <lineage>
        <taxon>Bacteria</taxon>
        <taxon>Pseudomonadati</taxon>
        <taxon>Pseudomonadota</taxon>
        <taxon>Alphaproteobacteria</taxon>
        <taxon>Hyphomicrobiales</taxon>
        <taxon>Lichenihabitantaceae</taxon>
        <taxon>Lichenibacterium</taxon>
    </lineage>
</organism>
<keyword evidence="5" id="KW-1185">Reference proteome</keyword>
<sequence>MRSLLALSVLVLPFMVPAPAEAEVLFDWPVACEVGATCEIQHYVDHGEGGDAQDYRCGTVTYKGHNGTDIRVPTMADERRGVDVLAAAQGRVLRVRDGMDDVSVAVVGHDAVRDRDCGNAVVVAHAEGFETQYCHMAKGSVRVKPGDAVQAGQPIGRVGLSGDTEFPHLHITVRHDGQVIDPFAYGEPARACAGGTSLWRAALQPALAYKNGTVLNFGFAPGPITMEQVDDGAGHLPLAADSAAVLAYVRAIDLRRGDVQHLVISGPDSTLIDRSEPPLASNKDQVFMAIGRRRPPQGWVPGAYSARYEVVRDGKVVVDRAIAERIGAARADPPQP</sequence>
<evidence type="ECO:0000313" key="5">
    <source>
        <dbReference type="Proteomes" id="UP000289411"/>
    </source>
</evidence>
<name>A0A4Q2RBB3_9HYPH</name>
<evidence type="ECO:0000313" key="4">
    <source>
        <dbReference type="EMBL" id="RYB02200.1"/>
    </source>
</evidence>
<dbReference type="GO" id="GO:0004222">
    <property type="term" value="F:metalloendopeptidase activity"/>
    <property type="evidence" value="ECO:0007669"/>
    <property type="project" value="TreeGrafter"/>
</dbReference>
<dbReference type="PANTHER" id="PTHR21666:SF289">
    <property type="entry name" value="L-ALA--D-GLU ENDOPEPTIDASE"/>
    <property type="match status" value="1"/>
</dbReference>
<dbReference type="PANTHER" id="PTHR21666">
    <property type="entry name" value="PEPTIDASE-RELATED"/>
    <property type="match status" value="1"/>
</dbReference>
<accession>A0A4Q2RBB3</accession>
<dbReference type="Gene3D" id="2.70.70.10">
    <property type="entry name" value="Glucose Permease (Domain IIA)"/>
    <property type="match status" value="1"/>
</dbReference>
<dbReference type="AlphaFoldDB" id="A0A4Q2RBB3"/>
<protein>
    <submittedName>
        <fullName evidence="4">M23 family metallopeptidase</fullName>
    </submittedName>
</protein>
<reference evidence="4 5" key="2">
    <citation type="submission" date="2019-02" db="EMBL/GenBank/DDBJ databases">
        <title>'Lichenibacterium ramalinii' gen. nov. sp. nov., 'Lichenibacterium minor' gen. nov. sp. nov.</title>
        <authorList>
            <person name="Pankratov T."/>
        </authorList>
    </citation>
    <scope>NUCLEOTIDE SEQUENCE [LARGE SCALE GENOMIC DNA]</scope>
    <source>
        <strain evidence="4 5">RmlP001</strain>
    </source>
</reference>
<dbReference type="EMBL" id="QYBC01000022">
    <property type="protein sequence ID" value="RYB02200.1"/>
    <property type="molecule type" value="Genomic_DNA"/>
</dbReference>
<evidence type="ECO:0000256" key="1">
    <source>
        <dbReference type="ARBA" id="ARBA00022729"/>
    </source>
</evidence>
<dbReference type="OrthoDB" id="5489603at2"/>
<dbReference type="InterPro" id="IPR016047">
    <property type="entry name" value="M23ase_b-sheet_dom"/>
</dbReference>
<dbReference type="InterPro" id="IPR011055">
    <property type="entry name" value="Dup_hybrid_motif"/>
</dbReference>
<dbReference type="InterPro" id="IPR050570">
    <property type="entry name" value="Cell_wall_metabolism_enzyme"/>
</dbReference>
<feature type="signal peptide" evidence="2">
    <location>
        <begin position="1"/>
        <end position="22"/>
    </location>
</feature>
<dbReference type="SUPFAM" id="SSF51261">
    <property type="entry name" value="Duplicated hybrid motif"/>
    <property type="match status" value="1"/>
</dbReference>
<evidence type="ECO:0000256" key="2">
    <source>
        <dbReference type="SAM" id="SignalP"/>
    </source>
</evidence>
<dbReference type="RefSeq" id="WP_129221411.1">
    <property type="nucleotide sequence ID" value="NZ_QYBC01000022.1"/>
</dbReference>
<proteinExistence type="predicted"/>
<dbReference type="Proteomes" id="UP000289411">
    <property type="component" value="Unassembled WGS sequence"/>
</dbReference>
<reference evidence="4 5" key="1">
    <citation type="submission" date="2018-09" db="EMBL/GenBank/DDBJ databases">
        <authorList>
            <person name="Grouzdev D.S."/>
            <person name="Krutkina M.S."/>
        </authorList>
    </citation>
    <scope>NUCLEOTIDE SEQUENCE [LARGE SCALE GENOMIC DNA]</scope>
    <source>
        <strain evidence="4 5">RmlP001</strain>
    </source>
</reference>
<feature type="chain" id="PRO_5020518841" evidence="2">
    <location>
        <begin position="23"/>
        <end position="336"/>
    </location>
</feature>
<keyword evidence="1 2" id="KW-0732">Signal</keyword>
<dbReference type="Pfam" id="PF01551">
    <property type="entry name" value="Peptidase_M23"/>
    <property type="match status" value="1"/>
</dbReference>